<dbReference type="EMBL" id="CACRSY010000004">
    <property type="protein sequence ID" value="VYS75425.1"/>
    <property type="molecule type" value="Genomic_DNA"/>
</dbReference>
<protein>
    <submittedName>
        <fullName evidence="2">Uncharacterized protein</fullName>
    </submittedName>
</protein>
<dbReference type="RefSeq" id="WP_156341769.1">
    <property type="nucleotide sequence ID" value="NZ_CACRSY010000004.1"/>
</dbReference>
<dbReference type="AlphaFoldDB" id="A0A6N2R5Z0"/>
<evidence type="ECO:0000256" key="1">
    <source>
        <dbReference type="SAM" id="Phobius"/>
    </source>
</evidence>
<proteinExistence type="predicted"/>
<reference evidence="2" key="1">
    <citation type="submission" date="2019-11" db="EMBL/GenBank/DDBJ databases">
        <authorList>
            <person name="Feng L."/>
        </authorList>
    </citation>
    <scope>NUCLEOTIDE SEQUENCE</scope>
    <source>
        <strain evidence="2">BhanseniiLFYP23</strain>
    </source>
</reference>
<keyword evidence="1" id="KW-0472">Membrane</keyword>
<accession>A0A6N2R5Z0</accession>
<sequence length="193" mass="23264">MEKQYEFEVKENLNEYLKIFWEHYKNHQIFLRKKIIFALISLVAFILFLFITYIDFGKIIFSDSIFLLEIVILFCCIGYVVPSLAVFLEIKQIYQQYWTARKILYKTGTYTQNICFLPNGLKISGYRKEKPVAQHIDYTDVAQIRFYRSGIMIQPQKSQDYIYITKKQLKEKRALNVIKNWYKEYIKNGKNQL</sequence>
<keyword evidence="1" id="KW-0812">Transmembrane</keyword>
<name>A0A6N2R5Z0_BLAHA</name>
<evidence type="ECO:0000313" key="2">
    <source>
        <dbReference type="EMBL" id="VYS75425.1"/>
    </source>
</evidence>
<organism evidence="2">
    <name type="scientific">Blautia hansenii</name>
    <name type="common">Ruminococcus hansenii</name>
    <dbReference type="NCBI Taxonomy" id="1322"/>
    <lineage>
        <taxon>Bacteria</taxon>
        <taxon>Bacillati</taxon>
        <taxon>Bacillota</taxon>
        <taxon>Clostridia</taxon>
        <taxon>Lachnospirales</taxon>
        <taxon>Lachnospiraceae</taxon>
        <taxon>Blautia</taxon>
    </lineage>
</organism>
<feature type="transmembrane region" description="Helical" evidence="1">
    <location>
        <begin position="66"/>
        <end position="88"/>
    </location>
</feature>
<gene>
    <name evidence="2" type="ORF">BHLFYP23_01433</name>
</gene>
<keyword evidence="1" id="KW-1133">Transmembrane helix</keyword>
<feature type="transmembrane region" description="Helical" evidence="1">
    <location>
        <begin position="35"/>
        <end position="54"/>
    </location>
</feature>